<name>A0A7Y0Q4Q8_9FIRM</name>
<accession>A0A7Y0Q4Q8</accession>
<protein>
    <submittedName>
        <fullName evidence="2">Helix-turn-helix transcriptional regulator</fullName>
    </submittedName>
</protein>
<dbReference type="InterPro" id="IPR001387">
    <property type="entry name" value="Cro/C1-type_HTH"/>
</dbReference>
<dbReference type="RefSeq" id="WP_169102873.1">
    <property type="nucleotide sequence ID" value="NZ_JABBVZ010000133.1"/>
</dbReference>
<dbReference type="SMART" id="SM00530">
    <property type="entry name" value="HTH_XRE"/>
    <property type="match status" value="1"/>
</dbReference>
<evidence type="ECO:0000313" key="3">
    <source>
        <dbReference type="Proteomes" id="UP000533476"/>
    </source>
</evidence>
<feature type="domain" description="HTH cro/C1-type" evidence="1">
    <location>
        <begin position="18"/>
        <end position="89"/>
    </location>
</feature>
<evidence type="ECO:0000313" key="2">
    <source>
        <dbReference type="EMBL" id="NMP24665.1"/>
    </source>
</evidence>
<comment type="caution">
    <text evidence="2">The sequence shown here is derived from an EMBL/GenBank/DDBJ whole genome shotgun (WGS) entry which is preliminary data.</text>
</comment>
<dbReference type="EMBL" id="JABBVZ010000133">
    <property type="protein sequence ID" value="NMP24665.1"/>
    <property type="molecule type" value="Genomic_DNA"/>
</dbReference>
<dbReference type="Gene3D" id="1.10.260.40">
    <property type="entry name" value="lambda repressor-like DNA-binding domains"/>
    <property type="match status" value="1"/>
</dbReference>
<evidence type="ECO:0000259" key="1">
    <source>
        <dbReference type="SMART" id="SM00530"/>
    </source>
</evidence>
<dbReference type="SUPFAM" id="SSF47413">
    <property type="entry name" value="lambda repressor-like DNA-binding domains"/>
    <property type="match status" value="1"/>
</dbReference>
<keyword evidence="3" id="KW-1185">Reference proteome</keyword>
<dbReference type="GO" id="GO:0003677">
    <property type="term" value="F:DNA binding"/>
    <property type="evidence" value="ECO:0007669"/>
    <property type="project" value="InterPro"/>
</dbReference>
<dbReference type="AlphaFoldDB" id="A0A7Y0Q4Q8"/>
<sequence length="131" mass="14757">MHTSRSRVRVDIITVGKRLSYWRKLQGWTPVELAELTCHAQRSFGIACRPVTAAWIRMVERGAYGRLSSLSQTRLWALALALDIPVEFLAPQAHQSSSATAAWDANSLSSIITRYILNLSVWYQKSQGKEP</sequence>
<gene>
    <name evidence="2" type="ORF">HIJ39_20350</name>
</gene>
<organism evidence="2 3">
    <name type="scientific">Sulfobacillus harzensis</name>
    <dbReference type="NCBI Taxonomy" id="2729629"/>
    <lineage>
        <taxon>Bacteria</taxon>
        <taxon>Bacillati</taxon>
        <taxon>Bacillota</taxon>
        <taxon>Clostridia</taxon>
        <taxon>Eubacteriales</taxon>
        <taxon>Clostridiales Family XVII. Incertae Sedis</taxon>
        <taxon>Sulfobacillus</taxon>
    </lineage>
</organism>
<dbReference type="InterPro" id="IPR010982">
    <property type="entry name" value="Lambda_DNA-bd_dom_sf"/>
</dbReference>
<reference evidence="2 3" key="1">
    <citation type="submission" date="2020-04" db="EMBL/GenBank/DDBJ databases">
        <authorList>
            <person name="Zhang R."/>
            <person name="Schippers A."/>
        </authorList>
    </citation>
    <scope>NUCLEOTIDE SEQUENCE [LARGE SCALE GENOMIC DNA]</scope>
    <source>
        <strain evidence="2 3">DSM 109850</strain>
    </source>
</reference>
<proteinExistence type="predicted"/>
<dbReference type="CDD" id="cd00093">
    <property type="entry name" value="HTH_XRE"/>
    <property type="match status" value="1"/>
</dbReference>
<dbReference type="Proteomes" id="UP000533476">
    <property type="component" value="Unassembled WGS sequence"/>
</dbReference>